<dbReference type="EMBL" id="POSP01000001">
    <property type="protein sequence ID" value="PND39922.1"/>
    <property type="molecule type" value="Genomic_DNA"/>
</dbReference>
<evidence type="ECO:0000313" key="3">
    <source>
        <dbReference type="EMBL" id="PND39922.1"/>
    </source>
</evidence>
<proteinExistence type="predicted"/>
<dbReference type="Pfam" id="PF20388">
    <property type="entry name" value="DUF6683"/>
    <property type="match status" value="1"/>
</dbReference>
<dbReference type="OrthoDB" id="8900041at2"/>
<dbReference type="Proteomes" id="UP000235916">
    <property type="component" value="Unassembled WGS sequence"/>
</dbReference>
<sequence length="241" mass="25141">MRLALGGLLLASAGQSALAFDIPPPPPPMYQGLIFPLFPGSSAVPFSGQSGSSSSSKTSAGKSSSASPVNAATLAAEPARVQAHARELAALVPPAQREALAQAYSQAFEGYLQLERKLGLPENDVANGLAAFIAGNYMALNQVEVPDASFVRLAAQLREALPRNPGFSTMSGAAKRKLYEQSAMQGTFMAVARLAFLKQPQPAAEQNYRAAARASLEAALKVPAEQIRIDAQGLHLGKATP</sequence>
<feature type="chain" id="PRO_5014627444" evidence="2">
    <location>
        <begin position="20"/>
        <end position="241"/>
    </location>
</feature>
<dbReference type="RefSeq" id="WP_102766056.1">
    <property type="nucleotide sequence ID" value="NZ_POSP01000001.1"/>
</dbReference>
<dbReference type="InterPro" id="IPR046505">
    <property type="entry name" value="DUF6683"/>
</dbReference>
<keyword evidence="2" id="KW-0732">Signal</keyword>
<protein>
    <submittedName>
        <fullName evidence="3">Uncharacterized protein</fullName>
    </submittedName>
</protein>
<reference evidence="3 4" key="1">
    <citation type="submission" date="2018-01" db="EMBL/GenBank/DDBJ databases">
        <title>Draft genome sequence of Paucibacter aquatile CR182 isolated from freshwater of the Nakdong River.</title>
        <authorList>
            <person name="Choi A."/>
            <person name="Chung E.J."/>
        </authorList>
    </citation>
    <scope>NUCLEOTIDE SEQUENCE [LARGE SCALE GENOMIC DNA]</scope>
    <source>
        <strain evidence="3 4">CR182</strain>
    </source>
</reference>
<evidence type="ECO:0000313" key="4">
    <source>
        <dbReference type="Proteomes" id="UP000235916"/>
    </source>
</evidence>
<name>A0A2N8L2J2_9BURK</name>
<comment type="caution">
    <text evidence="3">The sequence shown here is derived from an EMBL/GenBank/DDBJ whole genome shotgun (WGS) entry which is preliminary data.</text>
</comment>
<evidence type="ECO:0000256" key="2">
    <source>
        <dbReference type="SAM" id="SignalP"/>
    </source>
</evidence>
<feature type="compositionally biased region" description="Low complexity" evidence="1">
    <location>
        <begin position="48"/>
        <end position="67"/>
    </location>
</feature>
<feature type="signal peptide" evidence="2">
    <location>
        <begin position="1"/>
        <end position="19"/>
    </location>
</feature>
<evidence type="ECO:0000256" key="1">
    <source>
        <dbReference type="SAM" id="MobiDB-lite"/>
    </source>
</evidence>
<accession>A0A2N8L2J2</accession>
<feature type="region of interest" description="Disordered" evidence="1">
    <location>
        <begin position="48"/>
        <end position="71"/>
    </location>
</feature>
<keyword evidence="4" id="KW-1185">Reference proteome</keyword>
<gene>
    <name evidence="3" type="ORF">C1O66_00480</name>
</gene>
<dbReference type="AlphaFoldDB" id="A0A2N8L2J2"/>
<organism evidence="3 4">
    <name type="scientific">Kinneretia aquatilis</name>
    <dbReference type="NCBI Taxonomy" id="2070761"/>
    <lineage>
        <taxon>Bacteria</taxon>
        <taxon>Pseudomonadati</taxon>
        <taxon>Pseudomonadota</taxon>
        <taxon>Betaproteobacteria</taxon>
        <taxon>Burkholderiales</taxon>
        <taxon>Sphaerotilaceae</taxon>
        <taxon>Roseateles</taxon>
    </lineage>
</organism>